<reference evidence="3 4" key="1">
    <citation type="submission" date="2019-01" db="EMBL/GenBank/DDBJ databases">
        <authorList>
            <person name="Sayadi A."/>
        </authorList>
    </citation>
    <scope>NUCLEOTIDE SEQUENCE [LARGE SCALE GENOMIC DNA]</scope>
</reference>
<evidence type="ECO:0000313" key="4">
    <source>
        <dbReference type="Proteomes" id="UP000410492"/>
    </source>
</evidence>
<proteinExistence type="predicted"/>
<evidence type="ECO:0000256" key="2">
    <source>
        <dbReference type="SAM" id="SignalP"/>
    </source>
</evidence>
<dbReference type="EMBL" id="CAACVG010008051">
    <property type="protein sequence ID" value="VEN48252.1"/>
    <property type="molecule type" value="Genomic_DNA"/>
</dbReference>
<evidence type="ECO:0008006" key="5">
    <source>
        <dbReference type="Google" id="ProtNLM"/>
    </source>
</evidence>
<feature type="chain" id="PRO_5024806030" description="MD-2-related lipid-recognition domain-containing protein" evidence="2">
    <location>
        <begin position="27"/>
        <end position="185"/>
    </location>
</feature>
<dbReference type="Proteomes" id="UP000410492">
    <property type="component" value="Unassembled WGS sequence"/>
</dbReference>
<gene>
    <name evidence="3" type="ORF">CALMAC_LOCUS9764</name>
</gene>
<keyword evidence="1 2" id="KW-0732">Signal</keyword>
<accession>A0A653CK14</accession>
<protein>
    <recommendedName>
        <fullName evidence="5">MD-2-related lipid-recognition domain-containing protein</fullName>
    </recommendedName>
</protein>
<evidence type="ECO:0000313" key="3">
    <source>
        <dbReference type="EMBL" id="VEN48252.1"/>
    </source>
</evidence>
<sequence>MNHSQVLLYSILSCFILICIIDDSEELPGVDVKRLQVCPHMNQKSAAKLSNIRIKKIRDKMYFSYTMVVTRDITNDIEVEAILTRCAASEALDTCERMRPLTIKHFCKFFKMDKMPWSSFLNSLKPAISCPIKKGTYVLKDAEISTGNYERLPLISGFYKFEFIMRDMVTKDLLICVYSEALLNP</sequence>
<feature type="signal peptide" evidence="2">
    <location>
        <begin position="1"/>
        <end position="26"/>
    </location>
</feature>
<organism evidence="3 4">
    <name type="scientific">Callosobruchus maculatus</name>
    <name type="common">Southern cowpea weevil</name>
    <name type="synonym">Pulse bruchid</name>
    <dbReference type="NCBI Taxonomy" id="64391"/>
    <lineage>
        <taxon>Eukaryota</taxon>
        <taxon>Metazoa</taxon>
        <taxon>Ecdysozoa</taxon>
        <taxon>Arthropoda</taxon>
        <taxon>Hexapoda</taxon>
        <taxon>Insecta</taxon>
        <taxon>Pterygota</taxon>
        <taxon>Neoptera</taxon>
        <taxon>Endopterygota</taxon>
        <taxon>Coleoptera</taxon>
        <taxon>Polyphaga</taxon>
        <taxon>Cucujiformia</taxon>
        <taxon>Chrysomeloidea</taxon>
        <taxon>Chrysomelidae</taxon>
        <taxon>Bruchinae</taxon>
        <taxon>Bruchini</taxon>
        <taxon>Callosobruchus</taxon>
    </lineage>
</organism>
<evidence type="ECO:0000256" key="1">
    <source>
        <dbReference type="ARBA" id="ARBA00022729"/>
    </source>
</evidence>
<keyword evidence="4" id="KW-1185">Reference proteome</keyword>
<dbReference type="AlphaFoldDB" id="A0A653CK14"/>
<name>A0A653CK14_CALMS</name>
<dbReference type="Gene3D" id="2.70.220.10">
    <property type="entry name" value="Ganglioside GM2 activator"/>
    <property type="match status" value="1"/>
</dbReference>
<dbReference type="InterPro" id="IPR010512">
    <property type="entry name" value="DUF1091"/>
</dbReference>
<dbReference type="InterPro" id="IPR036846">
    <property type="entry name" value="GM2-AP_sf"/>
</dbReference>
<dbReference type="OrthoDB" id="7716214at2759"/>
<dbReference type="Pfam" id="PF06477">
    <property type="entry name" value="DUF1091"/>
    <property type="match status" value="1"/>
</dbReference>